<feature type="non-terminal residue" evidence="2">
    <location>
        <position position="1"/>
    </location>
</feature>
<dbReference type="AlphaFoldDB" id="A0A382ZF55"/>
<accession>A0A382ZF55</accession>
<dbReference type="InterPro" id="IPR051808">
    <property type="entry name" value="Type_IV_pilus_biogenesis"/>
</dbReference>
<feature type="domain" description="Type II/III secretion system secretin-like" evidence="1">
    <location>
        <begin position="83"/>
        <end position="236"/>
    </location>
</feature>
<dbReference type="Pfam" id="PF00263">
    <property type="entry name" value="Secretin"/>
    <property type="match status" value="1"/>
</dbReference>
<evidence type="ECO:0000259" key="1">
    <source>
        <dbReference type="Pfam" id="PF00263"/>
    </source>
</evidence>
<sequence>IVEANSDFERALGSKLGGYYSRGGRQVGGIQSTSSSPAGVTGSSAALGSATDTLTDFTAAGKTSGIGILKRTGSAALKVAITALESQGMGKTISNPKIFTLDNQLATITQGEEIPYQSTSSSGTETSFKEAALKMEVTPSIIGDGNVLLGIKVNNDTPNRSNAGDPAINKMEIITKLLVADGDIVVIGGIKKNVISNSKQQTPGLGDVPVIGNLFKGKSNVDNLDELLVFIAPRIL</sequence>
<dbReference type="InterPro" id="IPR004846">
    <property type="entry name" value="T2SS/T3SS_dom"/>
</dbReference>
<reference evidence="2" key="1">
    <citation type="submission" date="2018-05" db="EMBL/GenBank/DDBJ databases">
        <authorList>
            <person name="Lanie J.A."/>
            <person name="Ng W.-L."/>
            <person name="Kazmierczak K.M."/>
            <person name="Andrzejewski T.M."/>
            <person name="Davidsen T.M."/>
            <person name="Wayne K.J."/>
            <person name="Tettelin H."/>
            <person name="Glass J.I."/>
            <person name="Rusch D."/>
            <person name="Podicherti R."/>
            <person name="Tsui H.-C.T."/>
            <person name="Winkler M.E."/>
        </authorList>
    </citation>
    <scope>NUCLEOTIDE SEQUENCE</scope>
</reference>
<dbReference type="PRINTS" id="PR00811">
    <property type="entry name" value="BCTERIALGSPD"/>
</dbReference>
<dbReference type="GO" id="GO:0009306">
    <property type="term" value="P:protein secretion"/>
    <property type="evidence" value="ECO:0007669"/>
    <property type="project" value="InterPro"/>
</dbReference>
<name>A0A382ZF55_9ZZZZ</name>
<proteinExistence type="predicted"/>
<dbReference type="EMBL" id="UINC01183133">
    <property type="protein sequence ID" value="SVD93725.1"/>
    <property type="molecule type" value="Genomic_DNA"/>
</dbReference>
<dbReference type="PANTHER" id="PTHR30604:SF1">
    <property type="entry name" value="DNA UTILIZATION PROTEIN HOFQ"/>
    <property type="match status" value="1"/>
</dbReference>
<protein>
    <recommendedName>
        <fullName evidence="1">Type II/III secretion system secretin-like domain-containing protein</fullName>
    </recommendedName>
</protein>
<evidence type="ECO:0000313" key="2">
    <source>
        <dbReference type="EMBL" id="SVD93725.1"/>
    </source>
</evidence>
<gene>
    <name evidence="2" type="ORF">METZ01_LOCUS446579</name>
</gene>
<dbReference type="PANTHER" id="PTHR30604">
    <property type="entry name" value="PROTEIN TRANSPORT PROTEIN HOFQ"/>
    <property type="match status" value="1"/>
</dbReference>
<organism evidence="2">
    <name type="scientific">marine metagenome</name>
    <dbReference type="NCBI Taxonomy" id="408172"/>
    <lineage>
        <taxon>unclassified sequences</taxon>
        <taxon>metagenomes</taxon>
        <taxon>ecological metagenomes</taxon>
    </lineage>
</organism>
<dbReference type="InterPro" id="IPR001775">
    <property type="entry name" value="GspD/PilQ"/>
</dbReference>